<sequence>MIDYKKSMLFQRLIIKTSFLDKIGVLFVWILGSTALISMSLSMLIGSLKFNWFNDSATEIILAQIISFSIFLFVMAGLIINNNLIRVKITSNENPRDVVKNSLKLFNERIIHRDNEKELVLSINSGPFAYNRHLIALFENQYVYLNCRTYARGDLISPVHWVVHKRIINKLIKEINTRQPNKRP</sequence>
<keyword evidence="1" id="KW-1133">Transmembrane helix</keyword>
<feature type="transmembrane region" description="Helical" evidence="1">
    <location>
        <begin position="20"/>
        <end position="48"/>
    </location>
</feature>
<gene>
    <name evidence="2" type="ORF">ELS83_07285</name>
</gene>
<keyword evidence="1" id="KW-0812">Transmembrane</keyword>
<feature type="transmembrane region" description="Helical" evidence="1">
    <location>
        <begin position="60"/>
        <end position="80"/>
    </location>
</feature>
<name>A0ABX1WUL2_9BACT</name>
<keyword evidence="3" id="KW-1185">Reference proteome</keyword>
<organism evidence="2 3">
    <name type="scientific">Marinifilum caeruleilacunae</name>
    <dbReference type="NCBI Taxonomy" id="2499076"/>
    <lineage>
        <taxon>Bacteria</taxon>
        <taxon>Pseudomonadati</taxon>
        <taxon>Bacteroidota</taxon>
        <taxon>Bacteroidia</taxon>
        <taxon>Marinilabiliales</taxon>
        <taxon>Marinifilaceae</taxon>
    </lineage>
</organism>
<proteinExistence type="predicted"/>
<dbReference type="RefSeq" id="WP_171594895.1">
    <property type="nucleotide sequence ID" value="NZ_RZNH01000009.1"/>
</dbReference>
<evidence type="ECO:0000313" key="3">
    <source>
        <dbReference type="Proteomes" id="UP000732105"/>
    </source>
</evidence>
<dbReference type="Proteomes" id="UP000732105">
    <property type="component" value="Unassembled WGS sequence"/>
</dbReference>
<evidence type="ECO:0000313" key="2">
    <source>
        <dbReference type="EMBL" id="NOU59618.1"/>
    </source>
</evidence>
<protein>
    <recommendedName>
        <fullName evidence="4">DUF304 domain-containing protein</fullName>
    </recommendedName>
</protein>
<evidence type="ECO:0008006" key="4">
    <source>
        <dbReference type="Google" id="ProtNLM"/>
    </source>
</evidence>
<comment type="caution">
    <text evidence="2">The sequence shown here is derived from an EMBL/GenBank/DDBJ whole genome shotgun (WGS) entry which is preliminary data.</text>
</comment>
<evidence type="ECO:0000256" key="1">
    <source>
        <dbReference type="SAM" id="Phobius"/>
    </source>
</evidence>
<accession>A0ABX1WUL2</accession>
<keyword evidence="1" id="KW-0472">Membrane</keyword>
<dbReference type="EMBL" id="RZNH01000009">
    <property type="protein sequence ID" value="NOU59618.1"/>
    <property type="molecule type" value="Genomic_DNA"/>
</dbReference>
<reference evidence="2 3" key="1">
    <citation type="submission" date="2018-12" db="EMBL/GenBank/DDBJ databases">
        <title>Marinifilum JC070 sp. nov., a marine bacterium isolated from Yongle Blue Hole in the South China Sea.</title>
        <authorList>
            <person name="Fu T."/>
        </authorList>
    </citation>
    <scope>NUCLEOTIDE SEQUENCE [LARGE SCALE GENOMIC DNA]</scope>
    <source>
        <strain evidence="2 3">JC070</strain>
    </source>
</reference>